<dbReference type="Pfam" id="PF00076">
    <property type="entry name" value="RRM_1"/>
    <property type="match status" value="1"/>
</dbReference>
<keyword evidence="5" id="KW-1185">Reference proteome</keyword>
<proteinExistence type="predicted"/>
<dbReference type="GO" id="GO:0003723">
    <property type="term" value="F:RNA binding"/>
    <property type="evidence" value="ECO:0007669"/>
    <property type="project" value="UniProtKB-UniRule"/>
</dbReference>
<accession>A0A8K0NMQ7</accession>
<dbReference type="InterPro" id="IPR000504">
    <property type="entry name" value="RRM_dom"/>
</dbReference>
<comment type="caution">
    <text evidence="4">The sequence shown here is derived from an EMBL/GenBank/DDBJ whole genome shotgun (WGS) entry which is preliminary data.</text>
</comment>
<evidence type="ECO:0000256" key="1">
    <source>
        <dbReference type="PROSITE-ProRule" id="PRU00176"/>
    </source>
</evidence>
<dbReference type="InterPro" id="IPR012677">
    <property type="entry name" value="Nucleotide-bd_a/b_plait_sf"/>
</dbReference>
<dbReference type="Proteomes" id="UP000812966">
    <property type="component" value="Unassembled WGS sequence"/>
</dbReference>
<evidence type="ECO:0000313" key="4">
    <source>
        <dbReference type="EMBL" id="KAG7528791.1"/>
    </source>
</evidence>
<protein>
    <recommendedName>
        <fullName evidence="3">RRM domain-containing protein</fullName>
    </recommendedName>
</protein>
<dbReference type="SMART" id="SM00360">
    <property type="entry name" value="RRM"/>
    <property type="match status" value="1"/>
</dbReference>
<organism evidence="4 5">
    <name type="scientific">Filobasidium floriforme</name>
    <dbReference type="NCBI Taxonomy" id="5210"/>
    <lineage>
        <taxon>Eukaryota</taxon>
        <taxon>Fungi</taxon>
        <taxon>Dikarya</taxon>
        <taxon>Basidiomycota</taxon>
        <taxon>Agaricomycotina</taxon>
        <taxon>Tremellomycetes</taxon>
        <taxon>Filobasidiales</taxon>
        <taxon>Filobasidiaceae</taxon>
        <taxon>Filobasidium</taxon>
    </lineage>
</organism>
<dbReference type="InterPro" id="IPR035979">
    <property type="entry name" value="RBD_domain_sf"/>
</dbReference>
<dbReference type="OrthoDB" id="7763451at2759"/>
<dbReference type="EMBL" id="JABELV010000167">
    <property type="protein sequence ID" value="KAG7528791.1"/>
    <property type="molecule type" value="Genomic_DNA"/>
</dbReference>
<dbReference type="SUPFAM" id="SSF54928">
    <property type="entry name" value="RNA-binding domain, RBD"/>
    <property type="match status" value="1"/>
</dbReference>
<dbReference type="Gene3D" id="3.30.70.330">
    <property type="match status" value="1"/>
</dbReference>
<feature type="compositionally biased region" description="Low complexity" evidence="2">
    <location>
        <begin position="69"/>
        <end position="84"/>
    </location>
</feature>
<evidence type="ECO:0000256" key="2">
    <source>
        <dbReference type="SAM" id="MobiDB-lite"/>
    </source>
</evidence>
<feature type="domain" description="RRM" evidence="3">
    <location>
        <begin position="3"/>
        <end position="72"/>
    </location>
</feature>
<dbReference type="PROSITE" id="PS50102">
    <property type="entry name" value="RRM"/>
    <property type="match status" value="1"/>
</dbReference>
<evidence type="ECO:0000259" key="3">
    <source>
        <dbReference type="PROSITE" id="PS50102"/>
    </source>
</evidence>
<dbReference type="PANTHER" id="PTHR32343:SF10">
    <property type="entry name" value="RNA-BINDING REGION RNP-1 DOMAIN-CONTAINING PROTEIN"/>
    <property type="match status" value="1"/>
</dbReference>
<feature type="region of interest" description="Disordered" evidence="2">
    <location>
        <begin position="69"/>
        <end position="108"/>
    </location>
</feature>
<feature type="compositionally biased region" description="Low complexity" evidence="2">
    <location>
        <begin position="94"/>
        <end position="104"/>
    </location>
</feature>
<dbReference type="AlphaFoldDB" id="A0A8K0NMQ7"/>
<reference evidence="4" key="1">
    <citation type="submission" date="2020-04" db="EMBL/GenBank/DDBJ databases">
        <title>Analysis of mating type loci in Filobasidium floriforme.</title>
        <authorList>
            <person name="Nowrousian M."/>
        </authorList>
    </citation>
    <scope>NUCLEOTIDE SEQUENCE</scope>
    <source>
        <strain evidence="4">CBS 6242</strain>
    </source>
</reference>
<evidence type="ECO:0000313" key="5">
    <source>
        <dbReference type="Proteomes" id="UP000812966"/>
    </source>
</evidence>
<keyword evidence="1" id="KW-0694">RNA-binding</keyword>
<name>A0A8K0NMQ7_9TREE</name>
<sequence length="278" mass="29097">MSYAVHVAGLSPETSEDKVKDFFLFCGAISSLKKDGNTADITFQKESAARTALMLNGGTLDGAHLEVTSASPSAPATTGSTSLPMDANASTPIGASASGSGSLGADEHGIEQEDKPKAGIMAEYLAAGYHVSDLLIQRAIEVDHKQGISSKFLAYMQKLDSKVGSTVANQPDAKVSGVIGGTLAQATTKAKEIDQQRGISSFFLDYYSKAINTNTGQKVLQFYTSTTKQVKDVHEEAVRIASEKRATVGTDQAAHDVAPTVTEKVDQATAQVPVAAPQ</sequence>
<dbReference type="PANTHER" id="PTHR32343">
    <property type="entry name" value="SERINE/ARGININE-RICH SPLICING FACTOR"/>
    <property type="match status" value="1"/>
</dbReference>
<gene>
    <name evidence="4" type="ORF">FFLO_05932</name>
</gene>